<keyword evidence="2" id="KW-1185">Reference proteome</keyword>
<dbReference type="AlphaFoldDB" id="A0A7K1L7K4"/>
<comment type="caution">
    <text evidence="1">The sequence shown here is derived from an EMBL/GenBank/DDBJ whole genome shotgun (WGS) entry which is preliminary data.</text>
</comment>
<gene>
    <name evidence="1" type="ORF">GNZ18_27985</name>
</gene>
<name>A0A7K1L7K4_9ACTN</name>
<dbReference type="RefSeq" id="WP_156219549.1">
    <property type="nucleotide sequence ID" value="NZ_WOFH01000011.1"/>
</dbReference>
<dbReference type="EMBL" id="WOFH01000011">
    <property type="protein sequence ID" value="MUN40410.1"/>
    <property type="molecule type" value="Genomic_DNA"/>
</dbReference>
<sequence length="302" mass="31837">MADEPGSGVPRIDPAELSRRLGADVAEVEALGRTGARVDPAAGDVPGQVRAQAARIGFESPVDAAAQSLRHIAELPAGERGSGSPIVPYHAAAGRTVAEGEVVAHSGGRVVFQRVAPVAAGVTVRLEAAVRVTADGDAWLDSFGWPLVETDAPVYAFNGSRAGYLAEAIAGLRGDGPFDQAMLMVFGTALGDDDDTARRKELAGLVAERPGRLAAYMSQAETYAESVRANGPYGACLYRSALESLFENYLGSATFSLVDQEDLDDLDEELREQIPEADALAPEAMPPGTPVQHWWWSLAVRV</sequence>
<evidence type="ECO:0000313" key="1">
    <source>
        <dbReference type="EMBL" id="MUN40410.1"/>
    </source>
</evidence>
<organism evidence="1 2">
    <name type="scientific">Actinomadura litoris</name>
    <dbReference type="NCBI Taxonomy" id="2678616"/>
    <lineage>
        <taxon>Bacteria</taxon>
        <taxon>Bacillati</taxon>
        <taxon>Actinomycetota</taxon>
        <taxon>Actinomycetes</taxon>
        <taxon>Streptosporangiales</taxon>
        <taxon>Thermomonosporaceae</taxon>
        <taxon>Actinomadura</taxon>
    </lineage>
</organism>
<proteinExistence type="predicted"/>
<protein>
    <submittedName>
        <fullName evidence="1">Uncharacterized protein</fullName>
    </submittedName>
</protein>
<dbReference type="Proteomes" id="UP000432015">
    <property type="component" value="Unassembled WGS sequence"/>
</dbReference>
<evidence type="ECO:0000313" key="2">
    <source>
        <dbReference type="Proteomes" id="UP000432015"/>
    </source>
</evidence>
<reference evidence="1 2" key="1">
    <citation type="submission" date="2019-11" db="EMBL/GenBank/DDBJ databases">
        <authorList>
            <person name="Cao P."/>
        </authorList>
    </citation>
    <scope>NUCLEOTIDE SEQUENCE [LARGE SCALE GENOMIC DNA]</scope>
    <source>
        <strain evidence="1 2">NEAU-AAG5</strain>
    </source>
</reference>
<accession>A0A7K1L7K4</accession>